<feature type="compositionally biased region" description="Polar residues" evidence="4">
    <location>
        <begin position="295"/>
        <end position="309"/>
    </location>
</feature>
<keyword evidence="3" id="KW-0862">Zinc</keyword>
<gene>
    <name evidence="6" type="ORF">FOZ76_20065</name>
</gene>
<comment type="cofactor">
    <cofactor evidence="3">
        <name>Zn(2+)</name>
        <dbReference type="ChEBI" id="CHEBI:29105"/>
    </cofactor>
    <text evidence="3">Binds 1 divalent metal cation per subunit.</text>
</comment>
<dbReference type="GO" id="GO:0019853">
    <property type="term" value="P:L-ascorbic acid biosynthetic process"/>
    <property type="evidence" value="ECO:0007669"/>
    <property type="project" value="TreeGrafter"/>
</dbReference>
<dbReference type="RefSeq" id="WP_143950055.1">
    <property type="nucleotide sequence ID" value="NZ_BAABMB010000003.1"/>
</dbReference>
<dbReference type="PANTHER" id="PTHR10907">
    <property type="entry name" value="REGUCALCIN"/>
    <property type="match status" value="1"/>
</dbReference>
<evidence type="ECO:0000256" key="1">
    <source>
        <dbReference type="ARBA" id="ARBA00008853"/>
    </source>
</evidence>
<dbReference type="SUPFAM" id="SSF63829">
    <property type="entry name" value="Calcium-dependent phosphotriesterase"/>
    <property type="match status" value="1"/>
</dbReference>
<feature type="active site" description="Proton donor/acceptor" evidence="2">
    <location>
        <position position="199"/>
    </location>
</feature>
<keyword evidence="7" id="KW-1185">Reference proteome</keyword>
<dbReference type="Gene3D" id="2.120.10.30">
    <property type="entry name" value="TolB, C-terminal domain"/>
    <property type="match status" value="1"/>
</dbReference>
<evidence type="ECO:0000256" key="3">
    <source>
        <dbReference type="PIRSR" id="PIRSR605511-2"/>
    </source>
</evidence>
<feature type="domain" description="SMP-30/Gluconolactonase/LRE-like region" evidence="5">
    <location>
        <begin position="17"/>
        <end position="258"/>
    </location>
</feature>
<dbReference type="OrthoDB" id="9775406at2"/>
<feature type="binding site" evidence="3">
    <location>
        <position position="149"/>
    </location>
    <ligand>
        <name>a divalent metal cation</name>
        <dbReference type="ChEBI" id="CHEBI:60240"/>
    </ligand>
</feature>
<accession>A0A556AB92</accession>
<feature type="region of interest" description="Disordered" evidence="4">
    <location>
        <begin position="283"/>
        <end position="309"/>
    </location>
</feature>
<feature type="binding site" evidence="3">
    <location>
        <position position="103"/>
    </location>
    <ligand>
        <name>substrate</name>
    </ligand>
</feature>
<name>A0A556AB92_9BURK</name>
<feature type="binding site" evidence="3">
    <location>
        <position position="101"/>
    </location>
    <ligand>
        <name>substrate</name>
    </ligand>
</feature>
<evidence type="ECO:0000256" key="2">
    <source>
        <dbReference type="PIRSR" id="PIRSR605511-1"/>
    </source>
</evidence>
<dbReference type="GO" id="GO:0005509">
    <property type="term" value="F:calcium ion binding"/>
    <property type="evidence" value="ECO:0007669"/>
    <property type="project" value="TreeGrafter"/>
</dbReference>
<dbReference type="AlphaFoldDB" id="A0A556AB92"/>
<keyword evidence="3" id="KW-0479">Metal-binding</keyword>
<protein>
    <submittedName>
        <fullName evidence="6">SMP-30/gluconolactonase/LRE family protein</fullName>
    </submittedName>
</protein>
<comment type="caution">
    <text evidence="6">The sequence shown here is derived from an EMBL/GenBank/DDBJ whole genome shotgun (WGS) entry which is preliminary data.</text>
</comment>
<evidence type="ECO:0000313" key="7">
    <source>
        <dbReference type="Proteomes" id="UP000318405"/>
    </source>
</evidence>
<dbReference type="InterPro" id="IPR005511">
    <property type="entry name" value="SMP-30"/>
</dbReference>
<proteinExistence type="inferred from homology"/>
<evidence type="ECO:0000256" key="4">
    <source>
        <dbReference type="SAM" id="MobiDB-lite"/>
    </source>
</evidence>
<feature type="binding site" evidence="3">
    <location>
        <position position="199"/>
    </location>
    <ligand>
        <name>a divalent metal cation</name>
        <dbReference type="ChEBI" id="CHEBI:60240"/>
    </ligand>
</feature>
<organism evidence="6 7">
    <name type="scientific">Verticiella sediminum</name>
    <dbReference type="NCBI Taxonomy" id="1247510"/>
    <lineage>
        <taxon>Bacteria</taxon>
        <taxon>Pseudomonadati</taxon>
        <taxon>Pseudomonadota</taxon>
        <taxon>Betaproteobacteria</taxon>
        <taxon>Burkholderiales</taxon>
        <taxon>Alcaligenaceae</taxon>
        <taxon>Verticiella</taxon>
    </lineage>
</organism>
<dbReference type="PRINTS" id="PR01790">
    <property type="entry name" value="SMP30FAMILY"/>
</dbReference>
<dbReference type="Pfam" id="PF08450">
    <property type="entry name" value="SGL"/>
    <property type="match status" value="1"/>
</dbReference>
<dbReference type="EMBL" id="VLTJ01000039">
    <property type="protein sequence ID" value="TSH90141.1"/>
    <property type="molecule type" value="Genomic_DNA"/>
</dbReference>
<dbReference type="GO" id="GO:0004341">
    <property type="term" value="F:gluconolactonase activity"/>
    <property type="evidence" value="ECO:0007669"/>
    <property type="project" value="TreeGrafter"/>
</dbReference>
<dbReference type="InterPro" id="IPR011042">
    <property type="entry name" value="6-blade_b-propeller_TolB-like"/>
</dbReference>
<feature type="binding site" evidence="3">
    <location>
        <position position="18"/>
    </location>
    <ligand>
        <name>a divalent metal cation</name>
        <dbReference type="ChEBI" id="CHEBI:60240"/>
    </ligand>
</feature>
<reference evidence="6 7" key="1">
    <citation type="submission" date="2019-07" db="EMBL/GenBank/DDBJ databases">
        <title>Qingshengfaniella alkalisoli gen. nov., sp. nov., isolated from saline soil.</title>
        <authorList>
            <person name="Xu L."/>
            <person name="Huang X.-X."/>
            <person name="Sun J.-Q."/>
        </authorList>
    </citation>
    <scope>NUCLEOTIDE SEQUENCE [LARGE SCALE GENOMIC DNA]</scope>
    <source>
        <strain evidence="6 7">DSM 27279</strain>
    </source>
</reference>
<dbReference type="PANTHER" id="PTHR10907:SF47">
    <property type="entry name" value="REGUCALCIN"/>
    <property type="match status" value="1"/>
</dbReference>
<evidence type="ECO:0000259" key="5">
    <source>
        <dbReference type="Pfam" id="PF08450"/>
    </source>
</evidence>
<comment type="similarity">
    <text evidence="1">Belongs to the SMP-30/CGR1 family.</text>
</comment>
<dbReference type="Proteomes" id="UP000318405">
    <property type="component" value="Unassembled WGS sequence"/>
</dbReference>
<sequence>MLAGVLHCLVDQRAQVTECPLWDAASATLYFVDIHAGRIMAYDWDSGALRAIETRQAVGCIGLAGPGRLIAGLESSVALIDVQSGVQRELARIAHRRSGSRLNDGRCDPAGRFWVGSMKETLDEAAGALYRIDGDGAVSVQEEDIICSNGLAFSPDGRTMYHADSRRRTVWRYAYDPATGTAAERRVFAVAPEGEGRPDGAAVDTEGHYWIARYGGGRIVRHAPDGSEVFVLRLPVENPTMCAFAGHDLSTLVITSARGSLSSAQLASQPQAGSVFAVKVNAQGSNEPHFRPTAQARQAESTASTRSPS</sequence>
<dbReference type="InterPro" id="IPR013658">
    <property type="entry name" value="SGL"/>
</dbReference>
<evidence type="ECO:0000313" key="6">
    <source>
        <dbReference type="EMBL" id="TSH90141.1"/>
    </source>
</evidence>